<gene>
    <name evidence="2" type="ORF">D3F03_09275</name>
</gene>
<dbReference type="Proteomes" id="UP000266302">
    <property type="component" value="Unassembled WGS sequence"/>
</dbReference>
<protein>
    <recommendedName>
        <fullName evidence="4">DUF4124 domain-containing protein</fullName>
    </recommendedName>
</protein>
<keyword evidence="3" id="KW-1185">Reference proteome</keyword>
<keyword evidence="1" id="KW-0732">Signal</keyword>
<dbReference type="AlphaFoldDB" id="A0A398CBR6"/>
<accession>A0A398CBR6</accession>
<proteinExistence type="predicted"/>
<dbReference type="OrthoDB" id="6089671at2"/>
<reference evidence="2 3" key="1">
    <citation type="submission" date="2018-09" db="EMBL/GenBank/DDBJ databases">
        <title>Draft genome of Simplicispira sp. NY-02.</title>
        <authorList>
            <person name="Im W.T."/>
        </authorList>
    </citation>
    <scope>NUCLEOTIDE SEQUENCE [LARGE SCALE GENOMIC DNA]</scope>
    <source>
        <strain evidence="2 3">NY-02</strain>
    </source>
</reference>
<feature type="signal peptide" evidence="1">
    <location>
        <begin position="1"/>
        <end position="21"/>
    </location>
</feature>
<evidence type="ECO:0000313" key="2">
    <source>
        <dbReference type="EMBL" id="RID98417.1"/>
    </source>
</evidence>
<evidence type="ECO:0000256" key="1">
    <source>
        <dbReference type="SAM" id="SignalP"/>
    </source>
</evidence>
<evidence type="ECO:0000313" key="3">
    <source>
        <dbReference type="Proteomes" id="UP000266302"/>
    </source>
</evidence>
<name>A0A398CBR6_9BURK</name>
<dbReference type="EMBL" id="QXJC01000003">
    <property type="protein sequence ID" value="RID98417.1"/>
    <property type="molecule type" value="Genomic_DNA"/>
</dbReference>
<feature type="chain" id="PRO_5017289852" description="DUF4124 domain-containing protein" evidence="1">
    <location>
        <begin position="22"/>
        <end position="72"/>
    </location>
</feature>
<evidence type="ECO:0008006" key="4">
    <source>
        <dbReference type="Google" id="ProtNLM"/>
    </source>
</evidence>
<comment type="caution">
    <text evidence="2">The sequence shown here is derived from an EMBL/GenBank/DDBJ whole genome shotgun (WGS) entry which is preliminary data.</text>
</comment>
<organism evidence="2 3">
    <name type="scientific">Simplicispira hankyongi</name>
    <dbReference type="NCBI Taxonomy" id="2315688"/>
    <lineage>
        <taxon>Bacteria</taxon>
        <taxon>Pseudomonadati</taxon>
        <taxon>Pseudomonadota</taxon>
        <taxon>Betaproteobacteria</taxon>
        <taxon>Burkholderiales</taxon>
        <taxon>Comamonadaceae</taxon>
        <taxon>Simplicispira</taxon>
    </lineage>
</organism>
<sequence length="72" mass="7850">MNLAARLATIGALLLAQLAWAAPAPWYWWRSKVDGTRLCAQISPGTGWERDGGPYQGPGCAPKPRVFVVPMR</sequence>
<dbReference type="RefSeq" id="WP_119109082.1">
    <property type="nucleotide sequence ID" value="NZ_QXJC01000003.1"/>
</dbReference>